<evidence type="ECO:0000256" key="3">
    <source>
        <dbReference type="SAM" id="SignalP"/>
    </source>
</evidence>
<keyword evidence="3" id="KW-0732">Signal</keyword>
<feature type="signal peptide" evidence="3">
    <location>
        <begin position="1"/>
        <end position="24"/>
    </location>
</feature>
<dbReference type="EMBL" id="NBCO01000031">
    <property type="protein sequence ID" value="ORC85983.1"/>
    <property type="molecule type" value="Genomic_DNA"/>
</dbReference>
<dbReference type="RefSeq" id="XP_028880049.1">
    <property type="nucleotide sequence ID" value="XM_029028650.1"/>
</dbReference>
<dbReference type="VEuPathDB" id="TriTrypDB:TM35_000311690"/>
<dbReference type="AlphaFoldDB" id="A0A1X0NNA9"/>
<organism evidence="4 5">
    <name type="scientific">Trypanosoma theileri</name>
    <dbReference type="NCBI Taxonomy" id="67003"/>
    <lineage>
        <taxon>Eukaryota</taxon>
        <taxon>Discoba</taxon>
        <taxon>Euglenozoa</taxon>
        <taxon>Kinetoplastea</taxon>
        <taxon>Metakinetoplastina</taxon>
        <taxon>Trypanosomatida</taxon>
        <taxon>Trypanosomatidae</taxon>
        <taxon>Trypanosoma</taxon>
    </lineage>
</organism>
<keyword evidence="1" id="KW-0175">Coiled coil</keyword>
<feature type="coiled-coil region" evidence="1">
    <location>
        <begin position="92"/>
        <end position="150"/>
    </location>
</feature>
<feature type="non-terminal residue" evidence="4">
    <location>
        <position position="288"/>
    </location>
</feature>
<dbReference type="Proteomes" id="UP000192257">
    <property type="component" value="Unassembled WGS sequence"/>
</dbReference>
<sequence>MSMLPCRVLCLLAIVFCCVGVAHANAQTSSKIVTLAEETSKLKEECEEAGTAAKNAAREASSFVSVIEQHLKTVPANPKEAEAKKQKGIELIQKARAAADNAKQLAEKTYAKSNQSLVEAETARRSEESNNSLLEEIATAIKAAEAAKNASSNAHAAATEASTTAQRLQDAVDKLEVPVSAAKEKEKEEQMKQENEKQVESQAQEQTNETSLVEQQSHTEGNQAEQTEEQKQRSRSTVTINIHGDNLDSLLNGAANKSGMALNDGSSSPALLRVPLLLLLLSVLGCMA</sequence>
<feature type="region of interest" description="Disordered" evidence="2">
    <location>
        <begin position="182"/>
        <end position="236"/>
    </location>
</feature>
<comment type="caution">
    <text evidence="4">The sequence shown here is derived from an EMBL/GenBank/DDBJ whole genome shotgun (WGS) entry which is preliminary data.</text>
</comment>
<reference evidence="4 5" key="1">
    <citation type="submission" date="2017-03" db="EMBL/GenBank/DDBJ databases">
        <title>An alternative strategy for trypanosome survival in the mammalian bloodstream revealed through genome and transcriptome analysis of the ubiquitous bovine parasite Trypanosoma (Megatrypanum) theileri.</title>
        <authorList>
            <person name="Kelly S."/>
            <person name="Ivens A."/>
            <person name="Mott A."/>
            <person name="O'Neill E."/>
            <person name="Emms D."/>
            <person name="Macleod O."/>
            <person name="Voorheis P."/>
            <person name="Matthews J."/>
            <person name="Matthews K."/>
            <person name="Carrington M."/>
        </authorList>
    </citation>
    <scope>NUCLEOTIDE SEQUENCE [LARGE SCALE GENOMIC DNA]</scope>
    <source>
        <strain evidence="4">Edinburgh</strain>
    </source>
</reference>
<evidence type="ECO:0008006" key="6">
    <source>
        <dbReference type="Google" id="ProtNLM"/>
    </source>
</evidence>
<evidence type="ECO:0000256" key="2">
    <source>
        <dbReference type="SAM" id="MobiDB-lite"/>
    </source>
</evidence>
<evidence type="ECO:0000313" key="5">
    <source>
        <dbReference type="Proteomes" id="UP000192257"/>
    </source>
</evidence>
<accession>A0A1X0NNA9</accession>
<dbReference type="GeneID" id="39988430"/>
<proteinExistence type="predicted"/>
<evidence type="ECO:0000313" key="4">
    <source>
        <dbReference type="EMBL" id="ORC85983.1"/>
    </source>
</evidence>
<feature type="compositionally biased region" description="Polar residues" evidence="2">
    <location>
        <begin position="201"/>
        <end position="225"/>
    </location>
</feature>
<name>A0A1X0NNA9_9TRYP</name>
<feature type="compositionally biased region" description="Basic and acidic residues" evidence="2">
    <location>
        <begin position="182"/>
        <end position="199"/>
    </location>
</feature>
<dbReference type="OrthoDB" id="255575at2759"/>
<evidence type="ECO:0000256" key="1">
    <source>
        <dbReference type="SAM" id="Coils"/>
    </source>
</evidence>
<protein>
    <recommendedName>
        <fullName evidence="6">Surface protein TolT</fullName>
    </recommendedName>
</protein>
<feature type="chain" id="PRO_5012439458" description="Surface protein TolT" evidence="3">
    <location>
        <begin position="25"/>
        <end position="288"/>
    </location>
</feature>
<keyword evidence="5" id="KW-1185">Reference proteome</keyword>
<gene>
    <name evidence="4" type="ORF">TM35_000311690</name>
</gene>